<dbReference type="EMBL" id="BAABEY010000012">
    <property type="protein sequence ID" value="GAA4435583.1"/>
    <property type="molecule type" value="Genomic_DNA"/>
</dbReference>
<gene>
    <name evidence="3" type="ORF">GCM10023091_12290</name>
</gene>
<organism evidence="3 4">
    <name type="scientific">Ravibacter arvi</name>
    <dbReference type="NCBI Taxonomy" id="2051041"/>
    <lineage>
        <taxon>Bacteria</taxon>
        <taxon>Pseudomonadati</taxon>
        <taxon>Bacteroidota</taxon>
        <taxon>Cytophagia</taxon>
        <taxon>Cytophagales</taxon>
        <taxon>Spirosomataceae</taxon>
        <taxon>Ravibacter</taxon>
    </lineage>
</organism>
<dbReference type="InterPro" id="IPR032465">
    <property type="entry name" value="ACMSD"/>
</dbReference>
<evidence type="ECO:0000259" key="2">
    <source>
        <dbReference type="Pfam" id="PF04909"/>
    </source>
</evidence>
<evidence type="ECO:0000313" key="3">
    <source>
        <dbReference type="EMBL" id="GAA4435583.1"/>
    </source>
</evidence>
<name>A0ABP8LSC2_9BACT</name>
<accession>A0ABP8LSC2</accession>
<dbReference type="InterPro" id="IPR032466">
    <property type="entry name" value="Metal_Hydrolase"/>
</dbReference>
<evidence type="ECO:0000256" key="1">
    <source>
        <dbReference type="ARBA" id="ARBA00023239"/>
    </source>
</evidence>
<dbReference type="SUPFAM" id="SSF51556">
    <property type="entry name" value="Metallo-dependent hydrolases"/>
    <property type="match status" value="1"/>
</dbReference>
<sequence length="406" mass="46662">MRIVLIVIDLQPGILKLRFDMNQPFSRRFSFTLRAVALVSTIFSLAGKVAAQEAAQAPLGFEEYDPVSTLKVEEHVVKRARFPFIDIHNHQPRMPTQDLKELLSQMDALNMAIMVNLSGRGFTQNWDESTEHLKASITNARKTNGSRLVIFTNLVFNDFGAKDWSQRAVKQLEEDVKAGAKGLKIYKSLGFSGIKDEKGNRVAVNDKRLDPVWAKCGELGIPVLIHTADVASFWDPLDRYNERWLELKTHPGRKRGPNDPVPFDSLIAEQHDIFRKHPKTTFVNAHMGWYPNNLKKLDSLMEAFPNMVVEIGAVIAELGRQPRTAHQFFVKHQDRILFGKDSWVPSEYTTYFRVLETEDEYFPYHKKYHAFWRMYGLGLPDEVLKKVYYKNALRIVPGLDKSLFPD</sequence>
<dbReference type="Pfam" id="PF04909">
    <property type="entry name" value="Amidohydro_2"/>
    <property type="match status" value="1"/>
</dbReference>
<dbReference type="InterPro" id="IPR006680">
    <property type="entry name" value="Amidohydro-rel"/>
</dbReference>
<dbReference type="PANTHER" id="PTHR21240">
    <property type="entry name" value="2-AMINO-3-CARBOXYLMUCONATE-6-SEMIALDEHYDE DECARBOXYLASE"/>
    <property type="match status" value="1"/>
</dbReference>
<keyword evidence="1" id="KW-0456">Lyase</keyword>
<reference evidence="4" key="1">
    <citation type="journal article" date="2019" name="Int. J. Syst. Evol. Microbiol.">
        <title>The Global Catalogue of Microorganisms (GCM) 10K type strain sequencing project: providing services to taxonomists for standard genome sequencing and annotation.</title>
        <authorList>
            <consortium name="The Broad Institute Genomics Platform"/>
            <consortium name="The Broad Institute Genome Sequencing Center for Infectious Disease"/>
            <person name="Wu L."/>
            <person name="Ma J."/>
        </authorList>
    </citation>
    <scope>NUCLEOTIDE SEQUENCE [LARGE SCALE GENOMIC DNA]</scope>
    <source>
        <strain evidence="4">JCM 31920</strain>
    </source>
</reference>
<comment type="caution">
    <text evidence="3">The sequence shown here is derived from an EMBL/GenBank/DDBJ whole genome shotgun (WGS) entry which is preliminary data.</text>
</comment>
<keyword evidence="4" id="KW-1185">Reference proteome</keyword>
<dbReference type="Proteomes" id="UP001501508">
    <property type="component" value="Unassembled WGS sequence"/>
</dbReference>
<protein>
    <recommendedName>
        <fullName evidence="2">Amidohydrolase-related domain-containing protein</fullName>
    </recommendedName>
</protein>
<dbReference type="PANTHER" id="PTHR21240:SF28">
    <property type="entry name" value="ISO-OROTATE DECARBOXYLASE (EUROFUNG)"/>
    <property type="match status" value="1"/>
</dbReference>
<dbReference type="Gene3D" id="3.20.20.140">
    <property type="entry name" value="Metal-dependent hydrolases"/>
    <property type="match status" value="1"/>
</dbReference>
<evidence type="ECO:0000313" key="4">
    <source>
        <dbReference type="Proteomes" id="UP001501508"/>
    </source>
</evidence>
<feature type="domain" description="Amidohydrolase-related" evidence="2">
    <location>
        <begin position="85"/>
        <end position="396"/>
    </location>
</feature>
<proteinExistence type="predicted"/>